<dbReference type="PANTHER" id="PTHR47926:SF450">
    <property type="entry name" value="DYW DOMAIN-CONTAINING PROTEIN"/>
    <property type="match status" value="1"/>
</dbReference>
<proteinExistence type="predicted"/>
<organism evidence="3 4">
    <name type="scientific">Platanthera zijinensis</name>
    <dbReference type="NCBI Taxonomy" id="2320716"/>
    <lineage>
        <taxon>Eukaryota</taxon>
        <taxon>Viridiplantae</taxon>
        <taxon>Streptophyta</taxon>
        <taxon>Embryophyta</taxon>
        <taxon>Tracheophyta</taxon>
        <taxon>Spermatophyta</taxon>
        <taxon>Magnoliopsida</taxon>
        <taxon>Liliopsida</taxon>
        <taxon>Asparagales</taxon>
        <taxon>Orchidaceae</taxon>
        <taxon>Orchidoideae</taxon>
        <taxon>Orchideae</taxon>
        <taxon>Orchidinae</taxon>
        <taxon>Platanthera</taxon>
    </lineage>
</organism>
<evidence type="ECO:0000313" key="4">
    <source>
        <dbReference type="Proteomes" id="UP001418222"/>
    </source>
</evidence>
<comment type="caution">
    <text evidence="3">The sequence shown here is derived from an EMBL/GenBank/DDBJ whole genome shotgun (WGS) entry which is preliminary data.</text>
</comment>
<feature type="repeat" description="PPR" evidence="2">
    <location>
        <begin position="298"/>
        <end position="332"/>
    </location>
</feature>
<dbReference type="Pfam" id="PF20431">
    <property type="entry name" value="E_motif"/>
    <property type="match status" value="1"/>
</dbReference>
<dbReference type="Pfam" id="PF13041">
    <property type="entry name" value="PPR_2"/>
    <property type="match status" value="1"/>
</dbReference>
<gene>
    <name evidence="3" type="primary">PCMP-E30</name>
    <name evidence="3" type="ORF">KSP39_PZI012707</name>
</gene>
<dbReference type="NCBIfam" id="TIGR00756">
    <property type="entry name" value="PPR"/>
    <property type="match status" value="2"/>
</dbReference>
<dbReference type="InterPro" id="IPR002885">
    <property type="entry name" value="PPR_rpt"/>
</dbReference>
<dbReference type="InterPro" id="IPR046848">
    <property type="entry name" value="E_motif"/>
</dbReference>
<evidence type="ECO:0000313" key="3">
    <source>
        <dbReference type="EMBL" id="KAK8936563.1"/>
    </source>
</evidence>
<dbReference type="GO" id="GO:0003723">
    <property type="term" value="F:RNA binding"/>
    <property type="evidence" value="ECO:0007669"/>
    <property type="project" value="InterPro"/>
</dbReference>
<evidence type="ECO:0000256" key="1">
    <source>
        <dbReference type="ARBA" id="ARBA00022737"/>
    </source>
</evidence>
<dbReference type="InterPro" id="IPR011990">
    <property type="entry name" value="TPR-like_helical_dom_sf"/>
</dbReference>
<sequence length="518" mass="58164">MEHAIDWHQVLLRLLDRRPTKNPFCFKQIHALFLTTGLALHSYPFSRLLSLSSLPHLFSSLDGNHSYYSYSLLLCSPRPPSAFLINTLTSSLASSGHHHLALSLYSRLSINPTIRNYPNPHTYPSLLKACSNSSHLLPLGLALHARLIKLLFTPLDPFVVTSLLILHSRRDRIDACRSLFDQIPCPDLPAWNAVLSCYARRSDDYCFAATEVLFLFQELQLSPSPAIPNEISLVALIGACGELATLSLGTWAHAYIQRRKSLAVNRFVGASLIDMYSKCGCLNLAFQVFDNLLHTEKDTFCYNAMMRGLATHGDGHGLLSLFEGMRREGIQPDDVTLLLVMSGCSHAGLLEEGRRCFERMAAEFGILPKLEHYGCLVDILGRAGRLEEAHEVLRKMPVKPNAVLFRSLLAACRVYRSLHFGETSMVNLMQLKPLYAGNYVLLSNIYADVGRWDDAVRVRKVMKERDIDKSPGLSLVEIDGTFHEFSTGHHTHPQAKEIYAMLDRISRRFHECGPIPLN</sequence>
<dbReference type="Proteomes" id="UP001418222">
    <property type="component" value="Unassembled WGS sequence"/>
</dbReference>
<dbReference type="PANTHER" id="PTHR47926">
    <property type="entry name" value="PENTATRICOPEPTIDE REPEAT-CONTAINING PROTEIN"/>
    <property type="match status" value="1"/>
</dbReference>
<reference evidence="3 4" key="1">
    <citation type="journal article" date="2022" name="Nat. Plants">
        <title>Genomes of leafy and leafless Platanthera orchids illuminate the evolution of mycoheterotrophy.</title>
        <authorList>
            <person name="Li M.H."/>
            <person name="Liu K.W."/>
            <person name="Li Z."/>
            <person name="Lu H.C."/>
            <person name="Ye Q.L."/>
            <person name="Zhang D."/>
            <person name="Wang J.Y."/>
            <person name="Li Y.F."/>
            <person name="Zhong Z.M."/>
            <person name="Liu X."/>
            <person name="Yu X."/>
            <person name="Liu D.K."/>
            <person name="Tu X.D."/>
            <person name="Liu B."/>
            <person name="Hao Y."/>
            <person name="Liao X.Y."/>
            <person name="Jiang Y.T."/>
            <person name="Sun W.H."/>
            <person name="Chen J."/>
            <person name="Chen Y.Q."/>
            <person name="Ai Y."/>
            <person name="Zhai J.W."/>
            <person name="Wu S.S."/>
            <person name="Zhou Z."/>
            <person name="Hsiao Y.Y."/>
            <person name="Wu W.L."/>
            <person name="Chen Y.Y."/>
            <person name="Lin Y.F."/>
            <person name="Hsu J.L."/>
            <person name="Li C.Y."/>
            <person name="Wang Z.W."/>
            <person name="Zhao X."/>
            <person name="Zhong W.Y."/>
            <person name="Ma X.K."/>
            <person name="Ma L."/>
            <person name="Huang J."/>
            <person name="Chen G.Z."/>
            <person name="Huang M.Z."/>
            <person name="Huang L."/>
            <person name="Peng D.H."/>
            <person name="Luo Y.B."/>
            <person name="Zou S.Q."/>
            <person name="Chen S.P."/>
            <person name="Lan S."/>
            <person name="Tsai W.C."/>
            <person name="Van de Peer Y."/>
            <person name="Liu Z.J."/>
        </authorList>
    </citation>
    <scope>NUCLEOTIDE SEQUENCE [LARGE SCALE GENOMIC DNA]</scope>
    <source>
        <strain evidence="3">Lor287</strain>
    </source>
</reference>
<dbReference type="Gene3D" id="1.25.40.10">
    <property type="entry name" value="Tetratricopeptide repeat domain"/>
    <property type="match status" value="2"/>
</dbReference>
<dbReference type="FunFam" id="1.25.40.10:FF:000184">
    <property type="entry name" value="Pentatricopeptide repeat-containing protein, chloroplastic"/>
    <property type="match status" value="1"/>
</dbReference>
<evidence type="ECO:0000256" key="2">
    <source>
        <dbReference type="PROSITE-ProRule" id="PRU00708"/>
    </source>
</evidence>
<name>A0AAP0BE94_9ASPA</name>
<dbReference type="GO" id="GO:0009451">
    <property type="term" value="P:RNA modification"/>
    <property type="evidence" value="ECO:0007669"/>
    <property type="project" value="InterPro"/>
</dbReference>
<dbReference type="AlphaFoldDB" id="A0AAP0BE94"/>
<dbReference type="PROSITE" id="PS51375">
    <property type="entry name" value="PPR"/>
    <property type="match status" value="1"/>
</dbReference>
<keyword evidence="4" id="KW-1185">Reference proteome</keyword>
<dbReference type="EMBL" id="JBBWWQ010000010">
    <property type="protein sequence ID" value="KAK8936563.1"/>
    <property type="molecule type" value="Genomic_DNA"/>
</dbReference>
<dbReference type="InterPro" id="IPR046960">
    <property type="entry name" value="PPR_At4g14850-like_plant"/>
</dbReference>
<keyword evidence="1" id="KW-0677">Repeat</keyword>
<accession>A0AAP0BE94</accession>
<dbReference type="Pfam" id="PF01535">
    <property type="entry name" value="PPR"/>
    <property type="match status" value="2"/>
</dbReference>
<protein>
    <submittedName>
        <fullName evidence="3">Pentatricopeptide repeat-containing protein</fullName>
    </submittedName>
</protein>